<keyword evidence="2" id="KW-0472">Membrane</keyword>
<reference evidence="3 4" key="1">
    <citation type="submission" date="2021-05" db="EMBL/GenBank/DDBJ databases">
        <authorList>
            <person name="Zahm M."/>
            <person name="Klopp C."/>
            <person name="Cabau C."/>
            <person name="Kuhl H."/>
            <person name="Suciu R."/>
            <person name="Ciorpac M."/>
            <person name="Holostenco D."/>
            <person name="Gessner J."/>
            <person name="Wuertz S."/>
            <person name="Hohne C."/>
            <person name="Stock M."/>
            <person name="Gislard M."/>
            <person name="Lluch J."/>
            <person name="Milhes M."/>
            <person name="Lampietro C."/>
            <person name="Lopez Roques C."/>
            <person name="Donnadieu C."/>
            <person name="Du K."/>
            <person name="Schartl M."/>
            <person name="Guiguen Y."/>
        </authorList>
    </citation>
    <scope>NUCLEOTIDE SEQUENCE [LARGE SCALE GENOMIC DNA]</scope>
    <source>
        <strain evidence="3">Hh-F2</strain>
        <tissue evidence="3">Blood</tissue>
    </source>
</reference>
<feature type="region of interest" description="Disordered" evidence="1">
    <location>
        <begin position="73"/>
        <end position="99"/>
    </location>
</feature>
<dbReference type="PANTHER" id="PTHR31193:SF1">
    <property type="entry name" value="TRANSMEMBRANE PROTEIN 268"/>
    <property type="match status" value="1"/>
</dbReference>
<evidence type="ECO:0000313" key="4">
    <source>
        <dbReference type="Proteomes" id="UP001369086"/>
    </source>
</evidence>
<dbReference type="Pfam" id="PF14800">
    <property type="entry name" value="DUF4481"/>
    <property type="match status" value="1"/>
</dbReference>
<dbReference type="InterPro" id="IPR028054">
    <property type="entry name" value="DUF4481"/>
</dbReference>
<keyword evidence="2" id="KW-1133">Transmembrane helix</keyword>
<accession>A0ABR0YBN7</accession>
<feature type="transmembrane region" description="Helical" evidence="2">
    <location>
        <begin position="190"/>
        <end position="209"/>
    </location>
</feature>
<feature type="transmembrane region" description="Helical" evidence="2">
    <location>
        <begin position="229"/>
        <end position="252"/>
    </location>
</feature>
<dbReference type="EMBL" id="JAHFZB010000037">
    <property type="protein sequence ID" value="KAK6470052.1"/>
    <property type="molecule type" value="Genomic_DNA"/>
</dbReference>
<name>A0ABR0YBN7_HUSHU</name>
<evidence type="ECO:0000313" key="3">
    <source>
        <dbReference type="EMBL" id="KAK6470052.1"/>
    </source>
</evidence>
<dbReference type="PANTHER" id="PTHR31193">
    <property type="entry name" value="TRANSMEMBRANE PROTEIN C9ORF91"/>
    <property type="match status" value="1"/>
</dbReference>
<keyword evidence="4" id="KW-1185">Reference proteome</keyword>
<dbReference type="Proteomes" id="UP001369086">
    <property type="component" value="Unassembled WGS sequence"/>
</dbReference>
<evidence type="ECO:0000256" key="2">
    <source>
        <dbReference type="SAM" id="Phobius"/>
    </source>
</evidence>
<organism evidence="3 4">
    <name type="scientific">Huso huso</name>
    <name type="common">Beluga</name>
    <name type="synonym">Acipenser huso</name>
    <dbReference type="NCBI Taxonomy" id="61971"/>
    <lineage>
        <taxon>Eukaryota</taxon>
        <taxon>Metazoa</taxon>
        <taxon>Chordata</taxon>
        <taxon>Craniata</taxon>
        <taxon>Vertebrata</taxon>
        <taxon>Euteleostomi</taxon>
        <taxon>Actinopterygii</taxon>
        <taxon>Chondrostei</taxon>
        <taxon>Acipenseriformes</taxon>
        <taxon>Acipenseridae</taxon>
        <taxon>Huso</taxon>
    </lineage>
</organism>
<feature type="compositionally biased region" description="Basic and acidic residues" evidence="1">
    <location>
        <begin position="1"/>
        <end position="11"/>
    </location>
</feature>
<sequence length="445" mass="50025">MYKTDRQTDRHRATRGLNHSPCPTPPPQLCFKLQEMNRAQQGDIDKKKHWDPPLNLGVPRFSRACSEYMENRIGQPERSPDSSSKPRTSPAVAQSGEENGILQLSNGSVGLSHYDPANSITSSDLSSPVSEQHEGLYNGQVLLILPSISSCWAPGFNIELCRGLLARQGIQVNLDQPLHSSLDRPEVKRYLLFNSTLFHLFLAPLLYLVTWCGLYSTFHLFLHGSLGSFFWLFCLSLSLLSVLLTAVVLLLLNRHTRQINMNTDVRLICANEGLCKHKVLAGLSDTVSQCTSLHQLFLVYFDLSDCQVRLTELLEEMSFTSGKLQSKLRQKLSHLHLVTHVKADNPNERSEVTDSEETSLLLGDEAETGRSASKRLKGKPELTVIKSLVPTGSAQEMAYQLLLTYSAVYVKLLVAQRLPREQRHLHAWRANAPCLCQYIEKLLLR</sequence>
<protein>
    <submittedName>
        <fullName evidence="3">Transmembrane protein 268-like</fullName>
    </submittedName>
</protein>
<keyword evidence="2" id="KW-0812">Transmembrane</keyword>
<gene>
    <name evidence="3" type="ORF">HHUSO_G31672</name>
</gene>
<evidence type="ECO:0000256" key="1">
    <source>
        <dbReference type="SAM" id="MobiDB-lite"/>
    </source>
</evidence>
<comment type="caution">
    <text evidence="3">The sequence shown here is derived from an EMBL/GenBank/DDBJ whole genome shotgun (WGS) entry which is preliminary data.</text>
</comment>
<proteinExistence type="predicted"/>
<feature type="region of interest" description="Disordered" evidence="1">
    <location>
        <begin position="1"/>
        <end position="29"/>
    </location>
</feature>